<evidence type="ECO:0000313" key="2">
    <source>
        <dbReference type="Proteomes" id="UP000572907"/>
    </source>
</evidence>
<keyword evidence="2" id="KW-1185">Reference proteome</keyword>
<dbReference type="Gene3D" id="3.40.50.1000">
    <property type="entry name" value="HAD superfamily/HAD-like"/>
    <property type="match status" value="1"/>
</dbReference>
<dbReference type="SUPFAM" id="SSF56784">
    <property type="entry name" value="HAD-like"/>
    <property type="match status" value="1"/>
</dbReference>
<proteinExistence type="predicted"/>
<name>A0A7W4ZV77_9ACTN</name>
<accession>A0A7W4ZV77</accession>
<protein>
    <submittedName>
        <fullName evidence="1">2-haloacid dehalogenase</fullName>
        <ecNumber evidence="1">3.8.1.2</ecNumber>
    </submittedName>
</protein>
<dbReference type="AlphaFoldDB" id="A0A7W4ZV77"/>
<dbReference type="InterPro" id="IPR036412">
    <property type="entry name" value="HAD-like_sf"/>
</dbReference>
<dbReference type="EC" id="3.8.1.2" evidence="1"/>
<dbReference type="EMBL" id="JACHXE010000006">
    <property type="protein sequence ID" value="MBB3079122.1"/>
    <property type="molecule type" value="Genomic_DNA"/>
</dbReference>
<dbReference type="InterPro" id="IPR023214">
    <property type="entry name" value="HAD_sf"/>
</dbReference>
<keyword evidence="1" id="KW-0378">Hydrolase</keyword>
<organism evidence="1 2">
    <name type="scientific">Streptomyces violarus</name>
    <dbReference type="NCBI Taxonomy" id="67380"/>
    <lineage>
        <taxon>Bacteria</taxon>
        <taxon>Bacillati</taxon>
        <taxon>Actinomycetota</taxon>
        <taxon>Actinomycetes</taxon>
        <taxon>Kitasatosporales</taxon>
        <taxon>Streptomycetaceae</taxon>
        <taxon>Streptomyces</taxon>
    </lineage>
</organism>
<sequence length="60" mass="6168">MVAAHAWDLRGARAVGLRTAYVRRPVGDPPTSSDDFDGRFDGLGQLVGALTPGQVASGSA</sequence>
<dbReference type="GO" id="GO:0018784">
    <property type="term" value="F:(S)-2-haloacid dehalogenase activity"/>
    <property type="evidence" value="ECO:0007669"/>
    <property type="project" value="UniProtKB-EC"/>
</dbReference>
<gene>
    <name evidence="1" type="ORF">FHS41_005654</name>
</gene>
<comment type="caution">
    <text evidence="1">The sequence shown here is derived from an EMBL/GenBank/DDBJ whole genome shotgun (WGS) entry which is preliminary data.</text>
</comment>
<dbReference type="Proteomes" id="UP000572907">
    <property type="component" value="Unassembled WGS sequence"/>
</dbReference>
<evidence type="ECO:0000313" key="1">
    <source>
        <dbReference type="EMBL" id="MBB3079122.1"/>
    </source>
</evidence>
<reference evidence="1 2" key="1">
    <citation type="submission" date="2020-08" db="EMBL/GenBank/DDBJ databases">
        <title>Genomic Encyclopedia of Type Strains, Phase III (KMG-III): the genomes of soil and plant-associated and newly described type strains.</title>
        <authorList>
            <person name="Whitman W."/>
        </authorList>
    </citation>
    <scope>NUCLEOTIDE SEQUENCE [LARGE SCALE GENOMIC DNA]</scope>
    <source>
        <strain evidence="1 2">CECT 3237</strain>
    </source>
</reference>